<keyword evidence="5" id="KW-0175">Coiled coil</keyword>
<dbReference type="SUPFAM" id="SSF55874">
    <property type="entry name" value="ATPase domain of HSP90 chaperone/DNA topoisomerase II/histidine kinase"/>
    <property type="match status" value="1"/>
</dbReference>
<gene>
    <name evidence="10" type="primary">20196129</name>
    <name evidence="9" type="ORF">HELRODRAFT_130000</name>
</gene>
<dbReference type="CDD" id="cd16931">
    <property type="entry name" value="HATPase_MORC-like"/>
    <property type="match status" value="1"/>
</dbReference>
<feature type="domain" description="CW-type" evidence="8">
    <location>
        <begin position="490"/>
        <end position="544"/>
    </location>
</feature>
<dbReference type="Gene3D" id="3.30.40.100">
    <property type="match status" value="1"/>
</dbReference>
<dbReference type="RefSeq" id="XP_009014151.1">
    <property type="nucleotide sequence ID" value="XM_009015903.1"/>
</dbReference>
<dbReference type="EMBL" id="KB096183">
    <property type="protein sequence ID" value="ESO07540.1"/>
    <property type="molecule type" value="Genomic_DNA"/>
</dbReference>
<evidence type="ECO:0000259" key="8">
    <source>
        <dbReference type="PROSITE" id="PS51050"/>
    </source>
</evidence>
<dbReference type="GO" id="GO:0008270">
    <property type="term" value="F:zinc ion binding"/>
    <property type="evidence" value="ECO:0007669"/>
    <property type="project" value="UniProtKB-KW"/>
</dbReference>
<dbReference type="PROSITE" id="PS51050">
    <property type="entry name" value="ZF_CW"/>
    <property type="match status" value="1"/>
</dbReference>
<name>T1EHS9_HELRO</name>
<feature type="region of interest" description="Disordered" evidence="7">
    <location>
        <begin position="287"/>
        <end position="313"/>
    </location>
</feature>
<dbReference type="OrthoDB" id="10251809at2759"/>
<accession>T1EHS9</accession>
<protein>
    <recommendedName>
        <fullName evidence="8">CW-type domain-containing protein</fullName>
    </recommendedName>
</protein>
<dbReference type="GO" id="GO:0005634">
    <property type="term" value="C:nucleus"/>
    <property type="evidence" value="ECO:0000318"/>
    <property type="project" value="GO_Central"/>
</dbReference>
<dbReference type="Proteomes" id="UP000015101">
    <property type="component" value="Unassembled WGS sequence"/>
</dbReference>
<comment type="subcellular location">
    <subcellularLocation>
        <location evidence="1">Nucleus</location>
    </subcellularLocation>
</comment>
<evidence type="ECO:0000256" key="2">
    <source>
        <dbReference type="ARBA" id="ARBA00022723"/>
    </source>
</evidence>
<dbReference type="InParanoid" id="T1EHS9"/>
<reference evidence="11" key="1">
    <citation type="submission" date="2012-12" db="EMBL/GenBank/DDBJ databases">
        <authorList>
            <person name="Hellsten U."/>
            <person name="Grimwood J."/>
            <person name="Chapman J.A."/>
            <person name="Shapiro H."/>
            <person name="Aerts A."/>
            <person name="Otillar R.P."/>
            <person name="Terry A.Y."/>
            <person name="Boore J.L."/>
            <person name="Simakov O."/>
            <person name="Marletaz F."/>
            <person name="Cho S.-J."/>
            <person name="Edsinger-Gonzales E."/>
            <person name="Havlak P."/>
            <person name="Kuo D.-H."/>
            <person name="Larsson T."/>
            <person name="Lv J."/>
            <person name="Arendt D."/>
            <person name="Savage R."/>
            <person name="Osoegawa K."/>
            <person name="de Jong P."/>
            <person name="Lindberg D.R."/>
            <person name="Seaver E.C."/>
            <person name="Weisblat D.A."/>
            <person name="Putnam N.H."/>
            <person name="Grigoriev I.V."/>
            <person name="Rokhsar D.S."/>
        </authorList>
    </citation>
    <scope>NUCLEOTIDE SEQUENCE</scope>
</reference>
<sequence>YRGLSRAQLSFDYLHTNSTTHEFLFGALAELLDNARDAFATKINIHSISDSSLRGGYMLCFLDDGQGMSPEEASDIITFGKSKKSLESQMIGKYGNGLKSGSMRIGNDLMLFTKKESNMTCVFLSRTFHEIEKLDEIIVPMPSFDANTKRPVTRTPRDKEKHTQEMELILKYSPFRTDAQFMKEFDKIEKTSGTLVIVYNLKLLDSGEPELDVKTDPYDILLAAQDDDSHDGLMPERKSFRSYASILYVDPRMRVYIQGKKVRTKRIISTLYKPRLYKYTSARFKSRSEREAKKSEEDARNAEHRAREAESKAKDLEIKCGKMPDKEQRIELRKAQTHALELRKEAQLRRLISERKIKSLKEPKQLNFVFGVNLENRSRDGMFVYNCSRLIKMYQKIGPQLEGGVLCKGIVGVVDAPYLVLEPTHNKQDFADAKEYRHLQQAMGEHMLQYWRDIDIAQQGVSKFWENFGYISPNWHALPSSDPKYVRKRTAKVQITLQCDLCLKWRIIPYSSNNISKVFPDDWVCSMNPDPAHNRCSSAEEKMNLPEGLLKKIVKTKEQKE</sequence>
<dbReference type="OMA" id="CYMEPFK"/>
<evidence type="ECO:0000256" key="1">
    <source>
        <dbReference type="ARBA" id="ARBA00004123"/>
    </source>
</evidence>
<evidence type="ECO:0000256" key="3">
    <source>
        <dbReference type="ARBA" id="ARBA00022771"/>
    </source>
</evidence>
<dbReference type="EMBL" id="AMQM01003470">
    <property type="status" value="NOT_ANNOTATED_CDS"/>
    <property type="molecule type" value="Genomic_DNA"/>
</dbReference>
<evidence type="ECO:0000313" key="11">
    <source>
        <dbReference type="Proteomes" id="UP000015101"/>
    </source>
</evidence>
<dbReference type="AlphaFoldDB" id="T1EHS9"/>
<dbReference type="InterPro" id="IPR036890">
    <property type="entry name" value="HATPase_C_sf"/>
</dbReference>
<dbReference type="PANTHER" id="PTHR23337">
    <property type="entry name" value="ZINC FINGER CW-TYPE COILED-COIL DOMAIN PROTEIN 1"/>
    <property type="match status" value="1"/>
</dbReference>
<reference evidence="9 11" key="2">
    <citation type="journal article" date="2013" name="Nature">
        <title>Insights into bilaterian evolution from three spiralian genomes.</title>
        <authorList>
            <person name="Simakov O."/>
            <person name="Marletaz F."/>
            <person name="Cho S.J."/>
            <person name="Edsinger-Gonzales E."/>
            <person name="Havlak P."/>
            <person name="Hellsten U."/>
            <person name="Kuo D.H."/>
            <person name="Larsson T."/>
            <person name="Lv J."/>
            <person name="Arendt D."/>
            <person name="Savage R."/>
            <person name="Osoegawa K."/>
            <person name="de Jong P."/>
            <person name="Grimwood J."/>
            <person name="Chapman J.A."/>
            <person name="Shapiro H."/>
            <person name="Aerts A."/>
            <person name="Otillar R.P."/>
            <person name="Terry A.Y."/>
            <person name="Boore J.L."/>
            <person name="Grigoriev I.V."/>
            <person name="Lindberg D.R."/>
            <person name="Seaver E.C."/>
            <person name="Weisblat D.A."/>
            <person name="Putnam N.H."/>
            <person name="Rokhsar D.S."/>
        </authorList>
    </citation>
    <scope>NUCLEOTIDE SEQUENCE</scope>
</reference>
<evidence type="ECO:0000256" key="4">
    <source>
        <dbReference type="ARBA" id="ARBA00022833"/>
    </source>
</evidence>
<proteinExistence type="predicted"/>
<keyword evidence="3" id="KW-0863">Zinc-finger</keyword>
<evidence type="ECO:0000313" key="9">
    <source>
        <dbReference type="EMBL" id="ESO07540.1"/>
    </source>
</evidence>
<dbReference type="Pfam" id="PF13589">
    <property type="entry name" value="HATPase_c_3"/>
    <property type="match status" value="1"/>
</dbReference>
<dbReference type="Pfam" id="PF07496">
    <property type="entry name" value="zf-CW"/>
    <property type="match status" value="1"/>
</dbReference>
<dbReference type="eggNOG" id="KOG1845">
    <property type="taxonomic scope" value="Eukaryota"/>
</dbReference>
<dbReference type="GeneID" id="20196129"/>
<dbReference type="InterPro" id="IPR011124">
    <property type="entry name" value="Znf_CW"/>
</dbReference>
<evidence type="ECO:0000256" key="6">
    <source>
        <dbReference type="ARBA" id="ARBA00023242"/>
    </source>
</evidence>
<dbReference type="HOGENOM" id="CLU_011516_7_1_1"/>
<dbReference type="KEGG" id="hro:HELRODRAFT_130000"/>
<keyword evidence="11" id="KW-1185">Reference proteome</keyword>
<reference evidence="10" key="3">
    <citation type="submission" date="2015-06" db="UniProtKB">
        <authorList>
            <consortium name="EnsemblMetazoa"/>
        </authorList>
    </citation>
    <scope>IDENTIFICATION</scope>
</reference>
<dbReference type="Pfam" id="PF17942">
    <property type="entry name" value="Morc6_S5"/>
    <property type="match status" value="1"/>
</dbReference>
<keyword evidence="6" id="KW-0539">Nucleus</keyword>
<dbReference type="PANTHER" id="PTHR23337:SF3">
    <property type="entry name" value="MORC FAMILY CW-TYPE ZINC FINGER 2"/>
    <property type="match status" value="1"/>
</dbReference>
<dbReference type="InterPro" id="IPR041006">
    <property type="entry name" value="Morc_S5"/>
</dbReference>
<dbReference type="CTD" id="20196129"/>
<keyword evidence="2" id="KW-0479">Metal-binding</keyword>
<evidence type="ECO:0000313" key="10">
    <source>
        <dbReference type="EnsemblMetazoa" id="HelroP130000"/>
    </source>
</evidence>
<keyword evidence="4" id="KW-0862">Zinc</keyword>
<evidence type="ECO:0000256" key="7">
    <source>
        <dbReference type="SAM" id="MobiDB-lite"/>
    </source>
</evidence>
<organism evidence="10 11">
    <name type="scientific">Helobdella robusta</name>
    <name type="common">Californian leech</name>
    <dbReference type="NCBI Taxonomy" id="6412"/>
    <lineage>
        <taxon>Eukaryota</taxon>
        <taxon>Metazoa</taxon>
        <taxon>Spiralia</taxon>
        <taxon>Lophotrochozoa</taxon>
        <taxon>Annelida</taxon>
        <taxon>Clitellata</taxon>
        <taxon>Hirudinea</taxon>
        <taxon>Rhynchobdellida</taxon>
        <taxon>Glossiphoniidae</taxon>
        <taxon>Helobdella</taxon>
    </lineage>
</organism>
<dbReference type="Gene3D" id="3.30.565.10">
    <property type="entry name" value="Histidine kinase-like ATPase, C-terminal domain"/>
    <property type="match status" value="1"/>
</dbReference>
<dbReference type="EnsemblMetazoa" id="HelroT130000">
    <property type="protein sequence ID" value="HelroP130000"/>
    <property type="gene ID" value="HelroG130000"/>
</dbReference>
<evidence type="ECO:0000256" key="5">
    <source>
        <dbReference type="ARBA" id="ARBA00023054"/>
    </source>
</evidence>